<dbReference type="SUPFAM" id="SSF53756">
    <property type="entry name" value="UDP-Glycosyltransferase/glycogen phosphorylase"/>
    <property type="match status" value="1"/>
</dbReference>
<proteinExistence type="predicted"/>
<name>A0A9X1QZI9_9FLAO</name>
<reference evidence="2" key="1">
    <citation type="submission" date="2021-09" db="EMBL/GenBank/DDBJ databases">
        <title>Genome of Aequorivita sp. strain F64183.</title>
        <authorList>
            <person name="Wang Y."/>
        </authorList>
    </citation>
    <scope>NUCLEOTIDE SEQUENCE</scope>
    <source>
        <strain evidence="2">F64183</strain>
    </source>
</reference>
<dbReference type="EMBL" id="JAIRBB010000001">
    <property type="protein sequence ID" value="MCG2429985.1"/>
    <property type="molecule type" value="Genomic_DNA"/>
</dbReference>
<dbReference type="GO" id="GO:0016758">
    <property type="term" value="F:hexosyltransferase activity"/>
    <property type="evidence" value="ECO:0007669"/>
    <property type="project" value="TreeGrafter"/>
</dbReference>
<dbReference type="InterPro" id="IPR050194">
    <property type="entry name" value="Glycosyltransferase_grp1"/>
</dbReference>
<dbReference type="Pfam" id="PF13692">
    <property type="entry name" value="Glyco_trans_1_4"/>
    <property type="match status" value="1"/>
</dbReference>
<sequence>MQKEILLITNYFPPEKGAAANRMHSIAENLGKAGYKVKVICPLPNYPSGEIFEGYRGKLSISEKTTFGEVSRLWTWPSNSTNKFIRLLSMLSFSLSLAVFFIFRKTPKTIFIQYSPVFIGFTAVCLGKIFSKKIILNVSDLWPLAGLEMGILNKGFYYTILLKMERYCYKKSDLIVGQSEEILHHISKLEDKKPLFLYRNIPNFKVPKINDRASSKEVKIVYAGLLGVAQGIFEICEKITFPQNVSFHIYGAGPDAERLKSLQSKNVYFYGEVDRAVLHTELKKYDLAFVPLVNRIYGSVPSKIFEYTRLGLPILYFAGGEGGKIIAKESLGWVIPVNNTKKLQEFINTVSENELYTYPKEKVQNIAVSVFNFEKQFKAFISAIETV</sequence>
<keyword evidence="1" id="KW-1133">Transmembrane helix</keyword>
<keyword evidence="3" id="KW-1185">Reference proteome</keyword>
<keyword evidence="1" id="KW-0472">Membrane</keyword>
<accession>A0A9X1QZI9</accession>
<dbReference type="CDD" id="cd03794">
    <property type="entry name" value="GT4_WbuB-like"/>
    <property type="match status" value="1"/>
</dbReference>
<feature type="transmembrane region" description="Helical" evidence="1">
    <location>
        <begin position="84"/>
        <end position="103"/>
    </location>
</feature>
<organism evidence="2 3">
    <name type="scientific">Aequorivita xiaoshiensis</name>
    <dbReference type="NCBI Taxonomy" id="2874476"/>
    <lineage>
        <taxon>Bacteria</taxon>
        <taxon>Pseudomonadati</taxon>
        <taxon>Bacteroidota</taxon>
        <taxon>Flavobacteriia</taxon>
        <taxon>Flavobacteriales</taxon>
        <taxon>Flavobacteriaceae</taxon>
        <taxon>Aequorivita</taxon>
    </lineage>
</organism>
<dbReference type="PANTHER" id="PTHR45947">
    <property type="entry name" value="SULFOQUINOVOSYL TRANSFERASE SQD2"/>
    <property type="match status" value="1"/>
</dbReference>
<gene>
    <name evidence="2" type="ORF">K8344_02540</name>
</gene>
<dbReference type="RefSeq" id="WP_237606720.1">
    <property type="nucleotide sequence ID" value="NZ_JAIRBB010000001.1"/>
</dbReference>
<dbReference type="PANTHER" id="PTHR45947:SF3">
    <property type="entry name" value="SULFOQUINOVOSYL TRANSFERASE SQD2"/>
    <property type="match status" value="1"/>
</dbReference>
<dbReference type="Proteomes" id="UP001139462">
    <property type="component" value="Unassembled WGS sequence"/>
</dbReference>
<evidence type="ECO:0000313" key="2">
    <source>
        <dbReference type="EMBL" id="MCG2429985.1"/>
    </source>
</evidence>
<keyword evidence="1" id="KW-0812">Transmembrane</keyword>
<evidence type="ECO:0000256" key="1">
    <source>
        <dbReference type="SAM" id="Phobius"/>
    </source>
</evidence>
<dbReference type="Gene3D" id="3.40.50.2000">
    <property type="entry name" value="Glycogen Phosphorylase B"/>
    <property type="match status" value="2"/>
</dbReference>
<evidence type="ECO:0000313" key="3">
    <source>
        <dbReference type="Proteomes" id="UP001139462"/>
    </source>
</evidence>
<protein>
    <submittedName>
        <fullName evidence="2">Glycosyltransferase family 4 protein</fullName>
    </submittedName>
</protein>
<dbReference type="AlphaFoldDB" id="A0A9X1QZI9"/>
<comment type="caution">
    <text evidence="2">The sequence shown here is derived from an EMBL/GenBank/DDBJ whole genome shotgun (WGS) entry which is preliminary data.</text>
</comment>